<reference evidence="2 3" key="2">
    <citation type="submission" date="2018-10" db="EMBL/GenBank/DDBJ databases">
        <authorList>
            <consortium name="Pathogen Informatics"/>
        </authorList>
    </citation>
    <scope>NUCLEOTIDE SEQUENCE [LARGE SCALE GENOMIC DNA]</scope>
</reference>
<sequence>MDRTDYRTPTRQGHVRRDDGSRHLVKASQPPPIEKRFFDSKSPDQHPTGCTFRRFSAAATDRNACEDQQRSTSSRQVFIPKEEQPKTTETKPTPSRPKEELSLAFQGEEVYPNLNWFRFHLRFLTSLHLADVNKALCTGSDLVVAFAWEGRF</sequence>
<evidence type="ECO:0000313" key="4">
    <source>
        <dbReference type="WBParaSite" id="MCOS_0000079301-mRNA-1"/>
    </source>
</evidence>
<feature type="compositionally biased region" description="Basic and acidic residues" evidence="1">
    <location>
        <begin position="33"/>
        <end position="44"/>
    </location>
</feature>
<feature type="compositionally biased region" description="Basic and acidic residues" evidence="1">
    <location>
        <begin position="80"/>
        <end position="89"/>
    </location>
</feature>
<dbReference type="AlphaFoldDB" id="A0A0R3U2S5"/>
<feature type="region of interest" description="Disordered" evidence="1">
    <location>
        <begin position="1"/>
        <end position="100"/>
    </location>
</feature>
<protein>
    <submittedName>
        <fullName evidence="2 4">Uncharacterized protein</fullName>
    </submittedName>
</protein>
<accession>A0A0R3U2S5</accession>
<evidence type="ECO:0000256" key="1">
    <source>
        <dbReference type="SAM" id="MobiDB-lite"/>
    </source>
</evidence>
<dbReference type="WBParaSite" id="MCOS_0000079301-mRNA-1">
    <property type="protein sequence ID" value="MCOS_0000079301-mRNA-1"/>
    <property type="gene ID" value="MCOS_0000079301"/>
</dbReference>
<name>A0A0R3U2S5_MESCO</name>
<dbReference type="EMBL" id="UXSR01000078">
    <property type="protein sequence ID" value="VDD74791.1"/>
    <property type="molecule type" value="Genomic_DNA"/>
</dbReference>
<reference evidence="4" key="1">
    <citation type="submission" date="2017-02" db="UniProtKB">
        <authorList>
            <consortium name="WormBaseParasite"/>
        </authorList>
    </citation>
    <scope>IDENTIFICATION</scope>
</reference>
<keyword evidence="3" id="KW-1185">Reference proteome</keyword>
<proteinExistence type="predicted"/>
<evidence type="ECO:0000313" key="3">
    <source>
        <dbReference type="Proteomes" id="UP000267029"/>
    </source>
</evidence>
<dbReference type="Proteomes" id="UP000267029">
    <property type="component" value="Unassembled WGS sequence"/>
</dbReference>
<organism evidence="4">
    <name type="scientific">Mesocestoides corti</name>
    <name type="common">Flatworm</name>
    <dbReference type="NCBI Taxonomy" id="53468"/>
    <lineage>
        <taxon>Eukaryota</taxon>
        <taxon>Metazoa</taxon>
        <taxon>Spiralia</taxon>
        <taxon>Lophotrochozoa</taxon>
        <taxon>Platyhelminthes</taxon>
        <taxon>Cestoda</taxon>
        <taxon>Eucestoda</taxon>
        <taxon>Cyclophyllidea</taxon>
        <taxon>Mesocestoididae</taxon>
        <taxon>Mesocestoides</taxon>
    </lineage>
</organism>
<evidence type="ECO:0000313" key="2">
    <source>
        <dbReference type="EMBL" id="VDD74791.1"/>
    </source>
</evidence>
<gene>
    <name evidence="2" type="ORF">MCOS_LOCUS794</name>
</gene>